<dbReference type="InterPro" id="IPR012336">
    <property type="entry name" value="Thioredoxin-like_fold"/>
</dbReference>
<dbReference type="PANTHER" id="PTHR46472:SF1">
    <property type="entry name" value="NUCLEOREDOXIN"/>
    <property type="match status" value="1"/>
</dbReference>
<dbReference type="OrthoDB" id="409136at2759"/>
<dbReference type="GO" id="GO:0031397">
    <property type="term" value="P:negative regulation of protein ubiquitination"/>
    <property type="evidence" value="ECO:0007669"/>
    <property type="project" value="TreeGrafter"/>
</dbReference>
<evidence type="ECO:0000259" key="1">
    <source>
        <dbReference type="PROSITE" id="PS51352"/>
    </source>
</evidence>
<dbReference type="GeneID" id="40332496"/>
<dbReference type="FunFam" id="3.40.30.10:FF:000288">
    <property type="entry name" value="Tryparedoxin 1a"/>
    <property type="match status" value="1"/>
</dbReference>
<sequence length="143" mass="15836">MSGLAKYVPSTVKLLSKSGSVSSSSLAGKTVFFYFSASWCPPCRGFTPVLAEFYEKFHESKNFEVVLVSWDEEEEAFNAYFAKMPWLAIPFTSRDALEALRNTFNVESIPKLIGVNADTGAVVTTSARERLVSDPEGKSYPWA</sequence>
<dbReference type="SUPFAM" id="SSF52833">
    <property type="entry name" value="Thioredoxin-like"/>
    <property type="match status" value="1"/>
</dbReference>
<proteinExistence type="predicted"/>
<comment type="caution">
    <text evidence="2">The sequence shown here is derived from an EMBL/GenBank/DDBJ whole genome shotgun (WGS) entry which is preliminary data.</text>
</comment>
<dbReference type="AlphaFoldDB" id="A0A422MZX8"/>
<dbReference type="RefSeq" id="XP_029234826.1">
    <property type="nucleotide sequence ID" value="XM_029385306.1"/>
</dbReference>
<dbReference type="GO" id="GO:0005634">
    <property type="term" value="C:nucleus"/>
    <property type="evidence" value="ECO:0007669"/>
    <property type="project" value="TreeGrafter"/>
</dbReference>
<dbReference type="InterPro" id="IPR045870">
    <property type="entry name" value="TryX_NRX_thioredoxin_dom"/>
</dbReference>
<name>A0A422MZX8_TRYRA</name>
<keyword evidence="3" id="KW-1185">Reference proteome</keyword>
<protein>
    <submittedName>
        <fullName evidence="2">Tryparedoxin</fullName>
    </submittedName>
</protein>
<evidence type="ECO:0000313" key="2">
    <source>
        <dbReference type="EMBL" id="RNE98773.1"/>
    </source>
</evidence>
<gene>
    <name evidence="2" type="ORF">TraAM80_08563</name>
</gene>
<dbReference type="Pfam" id="PF13905">
    <property type="entry name" value="Thioredoxin_8"/>
    <property type="match status" value="1"/>
</dbReference>
<dbReference type="PROSITE" id="PS51352">
    <property type="entry name" value="THIOREDOXIN_2"/>
    <property type="match status" value="1"/>
</dbReference>
<evidence type="ECO:0000313" key="3">
    <source>
        <dbReference type="Proteomes" id="UP000283634"/>
    </source>
</evidence>
<dbReference type="InterPro" id="IPR013766">
    <property type="entry name" value="Thioredoxin_domain"/>
</dbReference>
<dbReference type="PANTHER" id="PTHR46472">
    <property type="entry name" value="NUCLEOREDOXIN"/>
    <property type="match status" value="1"/>
</dbReference>
<dbReference type="OMA" id="WPAIPYN"/>
<dbReference type="EMBL" id="MKGL01000436">
    <property type="protein sequence ID" value="RNE98773.1"/>
    <property type="molecule type" value="Genomic_DNA"/>
</dbReference>
<dbReference type="InterPro" id="IPR036249">
    <property type="entry name" value="Thioredoxin-like_sf"/>
</dbReference>
<organism evidence="2 3">
    <name type="scientific">Trypanosoma rangeli</name>
    <dbReference type="NCBI Taxonomy" id="5698"/>
    <lineage>
        <taxon>Eukaryota</taxon>
        <taxon>Discoba</taxon>
        <taxon>Euglenozoa</taxon>
        <taxon>Kinetoplastea</taxon>
        <taxon>Metakinetoplastina</taxon>
        <taxon>Trypanosomatida</taxon>
        <taxon>Trypanosomatidae</taxon>
        <taxon>Trypanosoma</taxon>
        <taxon>Herpetosoma</taxon>
    </lineage>
</organism>
<dbReference type="CDD" id="cd03009">
    <property type="entry name" value="TryX_like_TryX_NRX"/>
    <property type="match status" value="1"/>
</dbReference>
<dbReference type="Gene3D" id="3.40.30.10">
    <property type="entry name" value="Glutaredoxin"/>
    <property type="match status" value="1"/>
</dbReference>
<dbReference type="GO" id="GO:0030178">
    <property type="term" value="P:negative regulation of Wnt signaling pathway"/>
    <property type="evidence" value="ECO:0007669"/>
    <property type="project" value="TreeGrafter"/>
</dbReference>
<dbReference type="GO" id="GO:0004791">
    <property type="term" value="F:thioredoxin-disulfide reductase (NADPH) activity"/>
    <property type="evidence" value="ECO:0007669"/>
    <property type="project" value="InterPro"/>
</dbReference>
<dbReference type="VEuPathDB" id="TriTrypDB:TRSC58_04735"/>
<feature type="domain" description="Thioredoxin" evidence="1">
    <location>
        <begin position="2"/>
        <end position="137"/>
    </location>
</feature>
<reference evidence="2 3" key="1">
    <citation type="journal article" date="2018" name="BMC Genomics">
        <title>Genomic comparison of Trypanosoma conorhini and Trypanosoma rangeli to Trypanosoma cruzi strains of high and low virulence.</title>
        <authorList>
            <person name="Bradwell K.R."/>
            <person name="Koparde V.N."/>
            <person name="Matveyev A.V."/>
            <person name="Serrano M.G."/>
            <person name="Alves J.M."/>
            <person name="Parikh H."/>
            <person name="Huang B."/>
            <person name="Lee V."/>
            <person name="Espinosa-Alvarez O."/>
            <person name="Ortiz P.A."/>
            <person name="Costa-Martins A.G."/>
            <person name="Teixeira M.M."/>
            <person name="Buck G.A."/>
        </authorList>
    </citation>
    <scope>NUCLEOTIDE SEQUENCE [LARGE SCALE GENOMIC DNA]</scope>
    <source>
        <strain evidence="2 3">AM80</strain>
    </source>
</reference>
<accession>A0A422MZX8</accession>
<dbReference type="Proteomes" id="UP000283634">
    <property type="component" value="Unassembled WGS sequence"/>
</dbReference>